<dbReference type="STRING" id="4536.A0A0E0J8Z4"/>
<evidence type="ECO:0000256" key="4">
    <source>
        <dbReference type="ARBA" id="ARBA00022982"/>
    </source>
</evidence>
<dbReference type="InterPro" id="IPR013766">
    <property type="entry name" value="Thioredoxin_domain"/>
</dbReference>
<dbReference type="SUPFAM" id="SSF52833">
    <property type="entry name" value="Thioredoxin-like"/>
    <property type="match status" value="1"/>
</dbReference>
<dbReference type="Gramene" id="ONIVA12G08330.1">
    <property type="protein sequence ID" value="ONIVA12G08330.1"/>
    <property type="gene ID" value="ONIVA12G08330"/>
</dbReference>
<dbReference type="PANTHER" id="PTHR10438:SF453">
    <property type="entry name" value="THIOREDOXIN H4-RELATED"/>
    <property type="match status" value="1"/>
</dbReference>
<dbReference type="PROSITE" id="PS51352">
    <property type="entry name" value="THIOREDOXIN_2"/>
    <property type="match status" value="1"/>
</dbReference>
<evidence type="ECO:0000259" key="7">
    <source>
        <dbReference type="PROSITE" id="PS51352"/>
    </source>
</evidence>
<dbReference type="EnsemblPlants" id="ONIVA12G08330.1">
    <property type="protein sequence ID" value="ONIVA12G08330.1"/>
    <property type="gene ID" value="ONIVA12G08330"/>
</dbReference>
<dbReference type="InterPro" id="IPR036249">
    <property type="entry name" value="Thioredoxin-like_sf"/>
</dbReference>
<dbReference type="eggNOG" id="KOG0907">
    <property type="taxonomic scope" value="Eukaryota"/>
</dbReference>
<dbReference type="PANTHER" id="PTHR10438">
    <property type="entry name" value="THIOREDOXIN"/>
    <property type="match status" value="1"/>
</dbReference>
<dbReference type="GO" id="GO:0005737">
    <property type="term" value="C:cytoplasm"/>
    <property type="evidence" value="ECO:0007669"/>
    <property type="project" value="UniProtKB-SubCell"/>
</dbReference>
<evidence type="ECO:0000256" key="1">
    <source>
        <dbReference type="ARBA" id="ARBA00004496"/>
    </source>
</evidence>
<proteinExistence type="predicted"/>
<dbReference type="Pfam" id="PF00085">
    <property type="entry name" value="Thioredoxin"/>
    <property type="match status" value="1"/>
</dbReference>
<reference evidence="8" key="2">
    <citation type="submission" date="2018-04" db="EMBL/GenBank/DDBJ databases">
        <title>OnivRS2 (Oryza nivara Reference Sequence Version 2).</title>
        <authorList>
            <person name="Zhang J."/>
            <person name="Kudrna D."/>
            <person name="Lee S."/>
            <person name="Talag J."/>
            <person name="Rajasekar S."/>
            <person name="Welchert J."/>
            <person name="Hsing Y.-I."/>
            <person name="Wing R.A."/>
        </authorList>
    </citation>
    <scope>NUCLEOTIDE SEQUENCE [LARGE SCALE GENOMIC DNA]</scope>
    <source>
        <strain evidence="8">SL10</strain>
    </source>
</reference>
<dbReference type="InterPro" id="IPR050620">
    <property type="entry name" value="Thioredoxin_H-type-like"/>
</dbReference>
<sequence>MVCGKLVVIEFGASWCEPSRRIAPVFAEYAKEFAGVVFLKFDIDELEEIADSARPRVWGVTPGLSVRRFKCTLLLLTSWVHKNFLTVFAR</sequence>
<dbReference type="Proteomes" id="UP000006591">
    <property type="component" value="Chromosome 12"/>
</dbReference>
<dbReference type="HOGENOM" id="CLU_2444615_0_0_1"/>
<feature type="domain" description="Thioredoxin" evidence="7">
    <location>
        <begin position="1"/>
        <end position="90"/>
    </location>
</feature>
<evidence type="ECO:0000313" key="9">
    <source>
        <dbReference type="Proteomes" id="UP000006591"/>
    </source>
</evidence>
<dbReference type="AlphaFoldDB" id="A0A0E0J8Z4"/>
<evidence type="ECO:0000256" key="2">
    <source>
        <dbReference type="ARBA" id="ARBA00022448"/>
    </source>
</evidence>
<evidence type="ECO:0000313" key="8">
    <source>
        <dbReference type="EnsemblPlants" id="ONIVA12G08330.1"/>
    </source>
</evidence>
<keyword evidence="6" id="KW-0676">Redox-active center</keyword>
<dbReference type="CDD" id="cd02947">
    <property type="entry name" value="TRX_family"/>
    <property type="match status" value="1"/>
</dbReference>
<dbReference type="Gene3D" id="3.40.30.10">
    <property type="entry name" value="Glutaredoxin"/>
    <property type="match status" value="1"/>
</dbReference>
<organism evidence="8">
    <name type="scientific">Oryza nivara</name>
    <name type="common">Indian wild rice</name>
    <name type="synonym">Oryza sativa f. spontanea</name>
    <dbReference type="NCBI Taxonomy" id="4536"/>
    <lineage>
        <taxon>Eukaryota</taxon>
        <taxon>Viridiplantae</taxon>
        <taxon>Streptophyta</taxon>
        <taxon>Embryophyta</taxon>
        <taxon>Tracheophyta</taxon>
        <taxon>Spermatophyta</taxon>
        <taxon>Magnoliopsida</taxon>
        <taxon>Liliopsida</taxon>
        <taxon>Poales</taxon>
        <taxon>Poaceae</taxon>
        <taxon>BOP clade</taxon>
        <taxon>Oryzoideae</taxon>
        <taxon>Oryzeae</taxon>
        <taxon>Oryzinae</taxon>
        <taxon>Oryza</taxon>
    </lineage>
</organism>
<reference evidence="8" key="1">
    <citation type="submission" date="2015-04" db="UniProtKB">
        <authorList>
            <consortium name="EnsemblPlants"/>
        </authorList>
    </citation>
    <scope>IDENTIFICATION</scope>
    <source>
        <strain evidence="8">SL10</strain>
    </source>
</reference>
<protein>
    <recommendedName>
        <fullName evidence="7">Thioredoxin domain-containing protein</fullName>
    </recommendedName>
</protein>
<keyword evidence="5" id="KW-1015">Disulfide bond</keyword>
<name>A0A0E0J8Z4_ORYNI</name>
<evidence type="ECO:0000256" key="6">
    <source>
        <dbReference type="ARBA" id="ARBA00023284"/>
    </source>
</evidence>
<evidence type="ECO:0000256" key="5">
    <source>
        <dbReference type="ARBA" id="ARBA00023157"/>
    </source>
</evidence>
<keyword evidence="3" id="KW-0963">Cytoplasm</keyword>
<keyword evidence="9" id="KW-1185">Reference proteome</keyword>
<evidence type="ECO:0000256" key="3">
    <source>
        <dbReference type="ARBA" id="ARBA00022490"/>
    </source>
</evidence>
<accession>A0A0E0J8Z4</accession>
<comment type="subcellular location">
    <subcellularLocation>
        <location evidence="1">Cytoplasm</location>
    </subcellularLocation>
</comment>
<keyword evidence="4" id="KW-0249">Electron transport</keyword>
<keyword evidence="2" id="KW-0813">Transport</keyword>